<dbReference type="InterPro" id="IPR039421">
    <property type="entry name" value="Type_1_exporter"/>
</dbReference>
<dbReference type="Gene3D" id="3.40.50.300">
    <property type="entry name" value="P-loop containing nucleotide triphosphate hydrolases"/>
    <property type="match status" value="1"/>
</dbReference>
<dbReference type="InterPro" id="IPR027417">
    <property type="entry name" value="P-loop_NTPase"/>
</dbReference>
<feature type="transmembrane region" description="Helical" evidence="10">
    <location>
        <begin position="172"/>
        <end position="194"/>
    </location>
</feature>
<dbReference type="GO" id="GO:0008233">
    <property type="term" value="F:peptidase activity"/>
    <property type="evidence" value="ECO:0007669"/>
    <property type="project" value="InterPro"/>
</dbReference>
<keyword evidence="9 10" id="KW-0472">Membrane</keyword>
<dbReference type="PROSITE" id="PS50990">
    <property type="entry name" value="PEPTIDASE_C39"/>
    <property type="match status" value="1"/>
</dbReference>
<evidence type="ECO:0000256" key="10">
    <source>
        <dbReference type="SAM" id="Phobius"/>
    </source>
</evidence>
<evidence type="ECO:0000256" key="7">
    <source>
        <dbReference type="ARBA" id="ARBA00022840"/>
    </source>
</evidence>
<evidence type="ECO:0000313" key="14">
    <source>
        <dbReference type="EMBL" id="KAA2243518.1"/>
    </source>
</evidence>
<dbReference type="SUPFAM" id="SSF90123">
    <property type="entry name" value="ABC transporter transmembrane region"/>
    <property type="match status" value="1"/>
</dbReference>
<feature type="domain" description="ABC transmembrane type-1" evidence="12">
    <location>
        <begin position="174"/>
        <end position="455"/>
    </location>
</feature>
<dbReference type="CDD" id="cd18571">
    <property type="entry name" value="ABC_6TM_peptidase_like"/>
    <property type="match status" value="1"/>
</dbReference>
<dbReference type="Pfam" id="PF03412">
    <property type="entry name" value="Peptidase_C39"/>
    <property type="match status" value="1"/>
</dbReference>
<dbReference type="SUPFAM" id="SSF52540">
    <property type="entry name" value="P-loop containing nucleoside triphosphate hydrolases"/>
    <property type="match status" value="1"/>
</dbReference>
<keyword evidence="4 10" id="KW-0812">Transmembrane</keyword>
<dbReference type="GO" id="GO:0016887">
    <property type="term" value="F:ATP hydrolysis activity"/>
    <property type="evidence" value="ECO:0007669"/>
    <property type="project" value="InterPro"/>
</dbReference>
<dbReference type="Gene3D" id="3.90.70.10">
    <property type="entry name" value="Cysteine proteinases"/>
    <property type="match status" value="1"/>
</dbReference>
<comment type="subcellular location">
    <subcellularLocation>
        <location evidence="1">Cell membrane</location>
        <topology evidence="1">Multi-pass membrane protein</topology>
    </subcellularLocation>
</comment>
<feature type="transmembrane region" description="Helical" evidence="10">
    <location>
        <begin position="206"/>
        <end position="227"/>
    </location>
</feature>
<dbReference type="InterPro" id="IPR003439">
    <property type="entry name" value="ABC_transporter-like_ATP-bd"/>
</dbReference>
<dbReference type="PROSITE" id="PS00211">
    <property type="entry name" value="ABC_TRANSPORTER_1"/>
    <property type="match status" value="1"/>
</dbReference>
<evidence type="ECO:0000256" key="8">
    <source>
        <dbReference type="ARBA" id="ARBA00022989"/>
    </source>
</evidence>
<dbReference type="PROSITE" id="PS50929">
    <property type="entry name" value="ABC_TM1F"/>
    <property type="match status" value="1"/>
</dbReference>
<dbReference type="FunFam" id="3.40.50.300:FF:000299">
    <property type="entry name" value="ABC transporter ATP-binding protein/permease"/>
    <property type="match status" value="1"/>
</dbReference>
<evidence type="ECO:0000313" key="15">
    <source>
        <dbReference type="Proteomes" id="UP000324611"/>
    </source>
</evidence>
<proteinExistence type="predicted"/>
<keyword evidence="7" id="KW-0067">ATP-binding</keyword>
<dbReference type="Pfam" id="PF00664">
    <property type="entry name" value="ABC_membrane"/>
    <property type="match status" value="1"/>
</dbReference>
<dbReference type="GO" id="GO:0006508">
    <property type="term" value="P:proteolysis"/>
    <property type="evidence" value="ECO:0007669"/>
    <property type="project" value="InterPro"/>
</dbReference>
<evidence type="ECO:0000256" key="6">
    <source>
        <dbReference type="ARBA" id="ARBA00022801"/>
    </source>
</evidence>
<dbReference type="Proteomes" id="UP000324611">
    <property type="component" value="Unassembled WGS sequence"/>
</dbReference>
<evidence type="ECO:0000256" key="5">
    <source>
        <dbReference type="ARBA" id="ARBA00022741"/>
    </source>
</evidence>
<dbReference type="RefSeq" id="WP_149838393.1">
    <property type="nucleotide sequence ID" value="NZ_VUOC01000002.1"/>
</dbReference>
<evidence type="ECO:0000256" key="3">
    <source>
        <dbReference type="ARBA" id="ARBA00022475"/>
    </source>
</evidence>
<dbReference type="Gene3D" id="1.20.1560.10">
    <property type="entry name" value="ABC transporter type 1, transmembrane domain"/>
    <property type="match status" value="1"/>
</dbReference>
<name>A0A5B2VY11_9BACT</name>
<sequence length="732" mass="82565">MLLNFPHYKQHDMMDCGPTCLMIISKYYGKLLNIENIRKLSDIGKTGVSLLGISKAAESMGIRAVGGKVTFDKMSDNAVLPCIAHWRRNHFVVVYKVSGNRVYVSDPASGLVKYSRDEFLENWAYTYQGQKAVGVILHLEPTPVFYRREDEAPRKGLGLKYLWDHVWHYKKLVIQLCLGILAGSVISLIFPFLTKGIIDIGIENNNLRFIYLILAGQLVLTAGQFFIDLVRGWVLLHITSRINITVLSDFLHKLMKLPLSFFDTKLTGDLLQRIEDHKRIEALLTGSSLNTLFSLLTLSVFSGILLHYSVSIFCIFFAGSAIYFLWLIVFLNKRKQLDFKRFETRAQNQAKTLQIINGIHEIKINDNGTQKIWDWERVQAKLFRLNLRSLSLNQYQQLGALFINQTKDIIIIFLAATAVLHGKLSIGDMMAIQFIIGQMNSPIMQMAGFLQVMQDARISIERLGQIHILDEEERPEMNLHGYLPVSRTVRFSDVSFAYPGAGNQLILKNINMTILQGCTTAIVGTSGSGKTTLFKLLLKTYAPNEGRILIGNDMDFRNISPKYWRNQCGIVMQDGFIFSDTIAGNIIMGDEHPDPDKIDNALTVANLHQFVSDLPLGLNTKIGADGKGISGGQKQRILIARVVYKNPEYIFLDEATSALDANNEKMIIQHLNDFCKGKTVVVAAHRLSTVKNADNIVVLHKGEIVEQGKHHELVQLQGHYYHLIKNQLELGS</sequence>
<gene>
    <name evidence="14" type="ORF">F0L74_13580</name>
</gene>
<feature type="transmembrane region" description="Helical" evidence="10">
    <location>
        <begin position="310"/>
        <end position="331"/>
    </location>
</feature>
<feature type="domain" description="Peptidase C39" evidence="13">
    <location>
        <begin position="10"/>
        <end position="130"/>
    </location>
</feature>
<organism evidence="14 15">
    <name type="scientific">Chitinophaga agrisoli</name>
    <dbReference type="NCBI Taxonomy" id="2607653"/>
    <lineage>
        <taxon>Bacteria</taxon>
        <taxon>Pseudomonadati</taxon>
        <taxon>Bacteroidota</taxon>
        <taxon>Chitinophagia</taxon>
        <taxon>Chitinophagales</taxon>
        <taxon>Chitinophagaceae</taxon>
        <taxon>Chitinophaga</taxon>
    </lineage>
</organism>
<keyword evidence="6" id="KW-0378">Hydrolase</keyword>
<dbReference type="AlphaFoldDB" id="A0A5B2VY11"/>
<dbReference type="GO" id="GO:0005524">
    <property type="term" value="F:ATP binding"/>
    <property type="evidence" value="ECO:0007669"/>
    <property type="project" value="UniProtKB-KW"/>
</dbReference>
<dbReference type="EMBL" id="VUOC01000002">
    <property type="protein sequence ID" value="KAA2243518.1"/>
    <property type="molecule type" value="Genomic_DNA"/>
</dbReference>
<dbReference type="GO" id="GO:0015421">
    <property type="term" value="F:ABC-type oligopeptide transporter activity"/>
    <property type="evidence" value="ECO:0007669"/>
    <property type="project" value="TreeGrafter"/>
</dbReference>
<dbReference type="Pfam" id="PF00005">
    <property type="entry name" value="ABC_tran"/>
    <property type="match status" value="1"/>
</dbReference>
<keyword evidence="3" id="KW-1003">Cell membrane</keyword>
<keyword evidence="8 10" id="KW-1133">Transmembrane helix</keyword>
<evidence type="ECO:0000259" key="12">
    <source>
        <dbReference type="PROSITE" id="PS50929"/>
    </source>
</evidence>
<reference evidence="14 15" key="2">
    <citation type="submission" date="2019-09" db="EMBL/GenBank/DDBJ databases">
        <authorList>
            <person name="Jin C."/>
        </authorList>
    </citation>
    <scope>NUCLEOTIDE SEQUENCE [LARGE SCALE GENOMIC DNA]</scope>
    <source>
        <strain evidence="14 15">BN140078</strain>
    </source>
</reference>
<evidence type="ECO:0000259" key="11">
    <source>
        <dbReference type="PROSITE" id="PS50893"/>
    </source>
</evidence>
<evidence type="ECO:0000256" key="1">
    <source>
        <dbReference type="ARBA" id="ARBA00004651"/>
    </source>
</evidence>
<dbReference type="SMART" id="SM00382">
    <property type="entry name" value="AAA"/>
    <property type="match status" value="1"/>
</dbReference>
<dbReference type="InterPro" id="IPR011527">
    <property type="entry name" value="ABC1_TM_dom"/>
</dbReference>
<protein>
    <submittedName>
        <fullName evidence="14">Peptidase domain-containing ABC transporter</fullName>
    </submittedName>
</protein>
<comment type="caution">
    <text evidence="14">The sequence shown here is derived from an EMBL/GenBank/DDBJ whole genome shotgun (WGS) entry which is preliminary data.</text>
</comment>
<dbReference type="InterPro" id="IPR017871">
    <property type="entry name" value="ABC_transporter-like_CS"/>
</dbReference>
<evidence type="ECO:0000256" key="4">
    <source>
        <dbReference type="ARBA" id="ARBA00022692"/>
    </source>
</evidence>
<reference evidence="14 15" key="1">
    <citation type="submission" date="2019-09" db="EMBL/GenBank/DDBJ databases">
        <title>Chitinophaga ginsengihumi sp. nov., isolated from soil of ginseng rhizosphere.</title>
        <authorList>
            <person name="Lee J."/>
        </authorList>
    </citation>
    <scope>NUCLEOTIDE SEQUENCE [LARGE SCALE GENOMIC DNA]</scope>
    <source>
        <strain evidence="14 15">BN140078</strain>
    </source>
</reference>
<dbReference type="GO" id="GO:0005886">
    <property type="term" value="C:plasma membrane"/>
    <property type="evidence" value="ECO:0007669"/>
    <property type="project" value="UniProtKB-SubCell"/>
</dbReference>
<dbReference type="InterPro" id="IPR003593">
    <property type="entry name" value="AAA+_ATPase"/>
</dbReference>
<dbReference type="InterPro" id="IPR005074">
    <property type="entry name" value="Peptidase_C39"/>
</dbReference>
<evidence type="ECO:0000256" key="2">
    <source>
        <dbReference type="ARBA" id="ARBA00022448"/>
    </source>
</evidence>
<accession>A0A5B2VY11</accession>
<dbReference type="PANTHER" id="PTHR43394">
    <property type="entry name" value="ATP-DEPENDENT PERMEASE MDL1, MITOCHONDRIAL"/>
    <property type="match status" value="1"/>
</dbReference>
<keyword evidence="15" id="KW-1185">Reference proteome</keyword>
<dbReference type="CDD" id="cd02418">
    <property type="entry name" value="Peptidase_C39B"/>
    <property type="match status" value="1"/>
</dbReference>
<dbReference type="InterPro" id="IPR036640">
    <property type="entry name" value="ABC1_TM_sf"/>
</dbReference>
<evidence type="ECO:0000256" key="9">
    <source>
        <dbReference type="ARBA" id="ARBA00023136"/>
    </source>
</evidence>
<dbReference type="PROSITE" id="PS50893">
    <property type="entry name" value="ABC_TRANSPORTER_2"/>
    <property type="match status" value="1"/>
</dbReference>
<evidence type="ECO:0000259" key="13">
    <source>
        <dbReference type="PROSITE" id="PS50990"/>
    </source>
</evidence>
<feature type="domain" description="ABC transporter" evidence="11">
    <location>
        <begin position="489"/>
        <end position="726"/>
    </location>
</feature>
<keyword evidence="2" id="KW-0813">Transport</keyword>
<dbReference type="PANTHER" id="PTHR43394:SF1">
    <property type="entry name" value="ATP-BINDING CASSETTE SUB-FAMILY B MEMBER 10, MITOCHONDRIAL"/>
    <property type="match status" value="1"/>
</dbReference>
<keyword evidence="5" id="KW-0547">Nucleotide-binding</keyword>
<feature type="transmembrane region" description="Helical" evidence="10">
    <location>
        <begin position="282"/>
        <end position="304"/>
    </location>
</feature>